<sequence>MSSDLLQKVLGELSSSGLICNISDSYELTDRGTKLAICLLGTYGKLCGDSAEQKRLIAALNGRLANHISA</sequence>
<dbReference type="EMBL" id="PGCK01000001">
    <property type="protein sequence ID" value="MCD1293469.1"/>
    <property type="molecule type" value="Genomic_DNA"/>
</dbReference>
<comment type="caution">
    <text evidence="1">The sequence shown here is derived from an EMBL/GenBank/DDBJ whole genome shotgun (WGS) entry which is preliminary data.</text>
</comment>
<accession>A0AAP2RAB3</accession>
<protein>
    <submittedName>
        <fullName evidence="1">Uncharacterized protein</fullName>
    </submittedName>
</protein>
<gene>
    <name evidence="1" type="ORF">CUJ83_00465</name>
</gene>
<dbReference type="AlphaFoldDB" id="A0AAP2RAB3"/>
<evidence type="ECO:0000313" key="2">
    <source>
        <dbReference type="Proteomes" id="UP001320159"/>
    </source>
</evidence>
<proteinExistence type="predicted"/>
<evidence type="ECO:0000313" key="1">
    <source>
        <dbReference type="EMBL" id="MCD1293469.1"/>
    </source>
</evidence>
<name>A0AAP2RAB3_9EURY</name>
<organism evidence="1 2">
    <name type="scientific">Methanooceanicella nereidis</name>
    <dbReference type="NCBI Taxonomy" id="2052831"/>
    <lineage>
        <taxon>Archaea</taxon>
        <taxon>Methanobacteriati</taxon>
        <taxon>Methanobacteriota</taxon>
        <taxon>Stenosarchaea group</taxon>
        <taxon>Methanomicrobia</taxon>
        <taxon>Methanocellales</taxon>
        <taxon>Methanocellaceae</taxon>
        <taxon>Methanooceanicella</taxon>
    </lineage>
</organism>
<dbReference type="Proteomes" id="UP001320159">
    <property type="component" value="Unassembled WGS sequence"/>
</dbReference>
<keyword evidence="2" id="KW-1185">Reference proteome</keyword>
<reference evidence="1 2" key="1">
    <citation type="submission" date="2017-11" db="EMBL/GenBank/DDBJ databases">
        <title>Isolation and Characterization of Family Methanocellaceae Species from Potential Methane Hydrate Area Offshore Southwestern Taiwan.</title>
        <authorList>
            <person name="Zhang W.-L."/>
            <person name="Chen W.-C."/>
            <person name="Lai M.-C."/>
            <person name="Chen S.-C."/>
        </authorList>
    </citation>
    <scope>NUCLEOTIDE SEQUENCE [LARGE SCALE GENOMIC DNA]</scope>
    <source>
        <strain evidence="1 2">CWC-04</strain>
    </source>
</reference>